<dbReference type="Proteomes" id="UP001343257">
    <property type="component" value="Unassembled WGS sequence"/>
</dbReference>
<name>A0ABU6PUS0_9BACL</name>
<feature type="domain" description="Diacylglycerol glucosyltransferase N-terminal" evidence="6">
    <location>
        <begin position="19"/>
        <end position="183"/>
    </location>
</feature>
<accession>A0ABU6PUS0</accession>
<evidence type="ECO:0000256" key="1">
    <source>
        <dbReference type="ARBA" id="ARBA00004370"/>
    </source>
</evidence>
<dbReference type="Pfam" id="PF04101">
    <property type="entry name" value="Glyco_tran_28_C"/>
    <property type="match status" value="1"/>
</dbReference>
<evidence type="ECO:0000256" key="4">
    <source>
        <dbReference type="ARBA" id="ARBA00022679"/>
    </source>
</evidence>
<dbReference type="RefSeq" id="WP_328279022.1">
    <property type="nucleotide sequence ID" value="NZ_JARTLD010000036.1"/>
</dbReference>
<dbReference type="Gene3D" id="3.40.50.2000">
    <property type="entry name" value="Glycogen Phosphorylase B"/>
    <property type="match status" value="1"/>
</dbReference>
<dbReference type="InterPro" id="IPR007235">
    <property type="entry name" value="Glyco_trans_28_C"/>
</dbReference>
<comment type="caution">
    <text evidence="7">The sequence shown here is derived from an EMBL/GenBank/DDBJ whole genome shotgun (WGS) entry which is preliminary data.</text>
</comment>
<dbReference type="EMBL" id="JARTLD010000036">
    <property type="protein sequence ID" value="MED5018623.1"/>
    <property type="molecule type" value="Genomic_DNA"/>
</dbReference>
<dbReference type="InterPro" id="IPR050519">
    <property type="entry name" value="Glycosyltransf_28_UgtP"/>
</dbReference>
<evidence type="ECO:0000259" key="6">
    <source>
        <dbReference type="Pfam" id="PF06925"/>
    </source>
</evidence>
<proteinExistence type="inferred from homology"/>
<dbReference type="Pfam" id="PF06925">
    <property type="entry name" value="MGDG_synth"/>
    <property type="match status" value="1"/>
</dbReference>
<dbReference type="InterPro" id="IPR009695">
    <property type="entry name" value="Diacylglyc_glucosyltr_N"/>
</dbReference>
<dbReference type="PANTHER" id="PTHR43025">
    <property type="entry name" value="MONOGALACTOSYLDIACYLGLYCEROL SYNTHASE"/>
    <property type="match status" value="1"/>
</dbReference>
<sequence>MYIRRPRILILTAGYGEGHLQVSRALEHSFRSHQVHHVQIVDLIKEAHPILHSVSTKLYQMSSVSSQFGFDYYGWSYYATRDYNPAGSVQRYLNSIGRRKIQELIKQSRPDAIINTFPFGAVTEMGKEFSIPAFTVITDYTLHSRWIHPDTAKYYVATEDLKNELIRYRETPVEHIHVTGIPVRPAFHETSAASPPVHEKDKASSERVLIMAGSFTVFHHITELVHILLEQGHCEMDLVCGRHDKLAHKLNSLFPDHPHVHIYGYVEHMPERMAAASCIVTKAGGVTLSEALVLELPAFIFKPFGGQERENAIYFTEHGLAKTSYDAKELGEQICRFLSSPGAKERMGHRMAGMRKGAAAELIVEDILSSLDQQNLHMAYPSEVLKR</sequence>
<protein>
    <submittedName>
        <fullName evidence="7">Glycosyltransferase</fullName>
    </submittedName>
</protein>
<keyword evidence="4" id="KW-0808">Transferase</keyword>
<dbReference type="SUPFAM" id="SSF53756">
    <property type="entry name" value="UDP-Glycosyltransferase/glycogen phosphorylase"/>
    <property type="match status" value="1"/>
</dbReference>
<gene>
    <name evidence="7" type="ORF">P9847_15045</name>
</gene>
<evidence type="ECO:0000256" key="2">
    <source>
        <dbReference type="ARBA" id="ARBA00006962"/>
    </source>
</evidence>
<evidence type="ECO:0000256" key="3">
    <source>
        <dbReference type="ARBA" id="ARBA00022676"/>
    </source>
</evidence>
<comment type="subcellular location">
    <subcellularLocation>
        <location evidence="1">Membrane</location>
    </subcellularLocation>
</comment>
<dbReference type="PANTHER" id="PTHR43025:SF3">
    <property type="entry name" value="MONOGALACTOSYLDIACYLGLYCEROL SYNTHASE 1, CHLOROPLASTIC"/>
    <property type="match status" value="1"/>
</dbReference>
<evidence type="ECO:0000313" key="8">
    <source>
        <dbReference type="Proteomes" id="UP001343257"/>
    </source>
</evidence>
<reference evidence="7 8" key="1">
    <citation type="submission" date="2023-03" db="EMBL/GenBank/DDBJ databases">
        <title>Bacillus Genome Sequencing.</title>
        <authorList>
            <person name="Dunlap C."/>
        </authorList>
    </citation>
    <scope>NUCLEOTIDE SEQUENCE [LARGE SCALE GENOMIC DNA]</scope>
    <source>
        <strain evidence="7 8">NRS-52</strain>
    </source>
</reference>
<evidence type="ECO:0000259" key="5">
    <source>
        <dbReference type="Pfam" id="PF04101"/>
    </source>
</evidence>
<feature type="domain" description="Glycosyl transferase family 28 C-terminal" evidence="5">
    <location>
        <begin position="229"/>
        <end position="335"/>
    </location>
</feature>
<keyword evidence="3" id="KW-0328">Glycosyltransferase</keyword>
<keyword evidence="8" id="KW-1185">Reference proteome</keyword>
<comment type="similarity">
    <text evidence="2">Belongs to the glycosyltransferase 28 family.</text>
</comment>
<organism evidence="7 8">
    <name type="scientific">Paenibacillus chibensis</name>
    <dbReference type="NCBI Taxonomy" id="59846"/>
    <lineage>
        <taxon>Bacteria</taxon>
        <taxon>Bacillati</taxon>
        <taxon>Bacillota</taxon>
        <taxon>Bacilli</taxon>
        <taxon>Bacillales</taxon>
        <taxon>Paenibacillaceae</taxon>
        <taxon>Paenibacillus</taxon>
    </lineage>
</organism>
<evidence type="ECO:0000313" key="7">
    <source>
        <dbReference type="EMBL" id="MED5018623.1"/>
    </source>
</evidence>